<keyword evidence="1" id="KW-0472">Membrane</keyword>
<evidence type="ECO:0000256" key="1">
    <source>
        <dbReference type="SAM" id="Phobius"/>
    </source>
</evidence>
<dbReference type="EMBL" id="VDEM01000003">
    <property type="protein sequence ID" value="KAF0825601.1"/>
    <property type="molecule type" value="Genomic_DNA"/>
</dbReference>
<comment type="caution">
    <text evidence="2">The sequence shown here is derived from an EMBL/GenBank/DDBJ whole genome shotgun (WGS) entry which is preliminary data.</text>
</comment>
<reference evidence="2 3" key="1">
    <citation type="journal article" date="2020" name="G3 (Bethesda)">
        <title>Whole Genome Sequencing and Comparative Genomics of Two Nematicidal Bacillus Strains Reveals a Wide Range of Possible Virulence Factors.</title>
        <authorList>
            <person name="Susic N."/>
            <person name="Janezic S."/>
            <person name="Rupnik M."/>
            <person name="Geric Stare B."/>
        </authorList>
    </citation>
    <scope>NUCLEOTIDE SEQUENCE [LARGE SCALE GENOMIC DNA]</scope>
    <source>
        <strain evidence="2 3">I-1582</strain>
    </source>
</reference>
<keyword evidence="1" id="KW-1133">Transmembrane helix</keyword>
<name>A0A800NF96_CYTFI</name>
<feature type="transmembrane region" description="Helical" evidence="1">
    <location>
        <begin position="20"/>
        <end position="38"/>
    </location>
</feature>
<evidence type="ECO:0000313" key="2">
    <source>
        <dbReference type="EMBL" id="KAF0825601.1"/>
    </source>
</evidence>
<accession>A0A800NF96</accession>
<sequence length="58" mass="6829">MQSWALGLAKLLSVKSSRFSFILQHFTLIFIVCSKNVIKKLNFLKICRLFKFYQAIVF</sequence>
<dbReference type="Proteomes" id="UP000465778">
    <property type="component" value="Unassembled WGS sequence"/>
</dbReference>
<dbReference type="AlphaFoldDB" id="A0A800NF96"/>
<keyword evidence="1" id="KW-0812">Transmembrane</keyword>
<protein>
    <submittedName>
        <fullName evidence="2">Uncharacterized protein</fullName>
    </submittedName>
</protein>
<proteinExistence type="predicted"/>
<gene>
    <name evidence="2" type="ORF">KIS1582_0633</name>
</gene>
<evidence type="ECO:0000313" key="3">
    <source>
        <dbReference type="Proteomes" id="UP000465778"/>
    </source>
</evidence>
<organism evidence="2 3">
    <name type="scientific">Cytobacillus firmus</name>
    <name type="common">Bacillus firmus</name>
    <dbReference type="NCBI Taxonomy" id="1399"/>
    <lineage>
        <taxon>Bacteria</taxon>
        <taxon>Bacillati</taxon>
        <taxon>Bacillota</taxon>
        <taxon>Bacilli</taxon>
        <taxon>Bacillales</taxon>
        <taxon>Bacillaceae</taxon>
        <taxon>Cytobacillus</taxon>
    </lineage>
</organism>